<evidence type="ECO:0000313" key="3">
    <source>
        <dbReference type="EMBL" id="GAA4267239.1"/>
    </source>
</evidence>
<protein>
    <submittedName>
        <fullName evidence="3">Uncharacterized protein</fullName>
    </submittedName>
</protein>
<dbReference type="Proteomes" id="UP001501594">
    <property type="component" value="Unassembled WGS sequence"/>
</dbReference>
<gene>
    <name evidence="3" type="ORF">GCM10022256_28510</name>
</gene>
<sequence>MTTAPQSPQQPEPEASTTRDEVRVRRAPKYPVFIFGGIVVGVVATFIAVSVAPGRAATPFLQAFGYFVLYGIALGALFGALVAVVFDAVSTRRARSIETERTQVDERDDDERADDAADQRADERDPERDAVEGELEE</sequence>
<evidence type="ECO:0000256" key="1">
    <source>
        <dbReference type="SAM" id="MobiDB-lite"/>
    </source>
</evidence>
<keyword evidence="4" id="KW-1185">Reference proteome</keyword>
<feature type="compositionally biased region" description="Basic and acidic residues" evidence="1">
    <location>
        <begin position="95"/>
        <end position="105"/>
    </location>
</feature>
<feature type="transmembrane region" description="Helical" evidence="2">
    <location>
        <begin position="32"/>
        <end position="52"/>
    </location>
</feature>
<evidence type="ECO:0000256" key="2">
    <source>
        <dbReference type="SAM" id="Phobius"/>
    </source>
</evidence>
<feature type="region of interest" description="Disordered" evidence="1">
    <location>
        <begin position="1"/>
        <end position="22"/>
    </location>
</feature>
<evidence type="ECO:0000313" key="4">
    <source>
        <dbReference type="Proteomes" id="UP001501594"/>
    </source>
</evidence>
<keyword evidence="2" id="KW-1133">Transmembrane helix</keyword>
<keyword evidence="2" id="KW-0472">Membrane</keyword>
<reference evidence="4" key="1">
    <citation type="journal article" date="2019" name="Int. J. Syst. Evol. Microbiol.">
        <title>The Global Catalogue of Microorganisms (GCM) 10K type strain sequencing project: providing services to taxonomists for standard genome sequencing and annotation.</title>
        <authorList>
            <consortium name="The Broad Institute Genomics Platform"/>
            <consortium name="The Broad Institute Genome Sequencing Center for Infectious Disease"/>
            <person name="Wu L."/>
            <person name="Ma J."/>
        </authorList>
    </citation>
    <scope>NUCLEOTIDE SEQUENCE [LARGE SCALE GENOMIC DNA]</scope>
    <source>
        <strain evidence="4">JCM 17442</strain>
    </source>
</reference>
<accession>A0ABP8E591</accession>
<feature type="compositionally biased region" description="Low complexity" evidence="1">
    <location>
        <begin position="1"/>
        <end position="16"/>
    </location>
</feature>
<feature type="region of interest" description="Disordered" evidence="1">
    <location>
        <begin position="95"/>
        <end position="137"/>
    </location>
</feature>
<keyword evidence="2" id="KW-0812">Transmembrane</keyword>
<name>A0ABP8E591_9MICO</name>
<feature type="compositionally biased region" description="Basic and acidic residues" evidence="1">
    <location>
        <begin position="114"/>
        <end position="131"/>
    </location>
</feature>
<feature type="transmembrane region" description="Helical" evidence="2">
    <location>
        <begin position="64"/>
        <end position="86"/>
    </location>
</feature>
<dbReference type="RefSeq" id="WP_344797361.1">
    <property type="nucleotide sequence ID" value="NZ_BAABAU010000004.1"/>
</dbReference>
<dbReference type="EMBL" id="BAABAU010000004">
    <property type="protein sequence ID" value="GAA4267239.1"/>
    <property type="molecule type" value="Genomic_DNA"/>
</dbReference>
<comment type="caution">
    <text evidence="3">The sequence shown here is derived from an EMBL/GenBank/DDBJ whole genome shotgun (WGS) entry which is preliminary data.</text>
</comment>
<proteinExistence type="predicted"/>
<organism evidence="3 4">
    <name type="scientific">Frondihabitans peucedani</name>
    <dbReference type="NCBI Taxonomy" id="598626"/>
    <lineage>
        <taxon>Bacteria</taxon>
        <taxon>Bacillati</taxon>
        <taxon>Actinomycetota</taxon>
        <taxon>Actinomycetes</taxon>
        <taxon>Micrococcales</taxon>
        <taxon>Microbacteriaceae</taxon>
        <taxon>Frondihabitans</taxon>
    </lineage>
</organism>